<keyword evidence="3" id="KW-0479">Metal-binding</keyword>
<keyword evidence="6 8" id="KW-0482">Metalloprotease</keyword>
<protein>
    <submittedName>
        <fullName evidence="8">M48 family metalloprotease</fullName>
    </submittedName>
</protein>
<dbReference type="Proteomes" id="UP000702544">
    <property type="component" value="Unassembled WGS sequence"/>
</dbReference>
<evidence type="ECO:0000256" key="4">
    <source>
        <dbReference type="ARBA" id="ARBA00022801"/>
    </source>
</evidence>
<evidence type="ECO:0000256" key="2">
    <source>
        <dbReference type="ARBA" id="ARBA00022670"/>
    </source>
</evidence>
<proteinExistence type="predicted"/>
<reference evidence="8 9" key="1">
    <citation type="submission" date="2020-01" db="EMBL/GenBank/DDBJ databases">
        <title>Genomes assembled from Gulf of Kutch pelagic sediment metagenomes.</title>
        <authorList>
            <person name="Chandrashekar M."/>
            <person name="Mahajan M.S."/>
            <person name="Dave K.J."/>
            <person name="Vatsa P."/>
            <person name="Nathani N.M."/>
        </authorList>
    </citation>
    <scope>NUCLEOTIDE SEQUENCE [LARGE SCALE GENOMIC DNA]</scope>
    <source>
        <strain evidence="8">KS3-K002</strain>
    </source>
</reference>
<evidence type="ECO:0000256" key="6">
    <source>
        <dbReference type="ARBA" id="ARBA00023049"/>
    </source>
</evidence>
<dbReference type="InterPro" id="IPR051156">
    <property type="entry name" value="Mito/Outer_Membr_Metalloprot"/>
</dbReference>
<dbReference type="Pfam" id="PF01435">
    <property type="entry name" value="Peptidase_M48"/>
    <property type="match status" value="1"/>
</dbReference>
<evidence type="ECO:0000259" key="7">
    <source>
        <dbReference type="Pfam" id="PF01435"/>
    </source>
</evidence>
<evidence type="ECO:0000256" key="5">
    <source>
        <dbReference type="ARBA" id="ARBA00022833"/>
    </source>
</evidence>
<keyword evidence="4" id="KW-0378">Hydrolase</keyword>
<name>A0AAE4Z724_9BACT</name>
<dbReference type="GO" id="GO:0016020">
    <property type="term" value="C:membrane"/>
    <property type="evidence" value="ECO:0007669"/>
    <property type="project" value="TreeGrafter"/>
</dbReference>
<dbReference type="Gene3D" id="3.30.2010.10">
    <property type="entry name" value="Metalloproteases ('zincins'), catalytic domain"/>
    <property type="match status" value="1"/>
</dbReference>
<evidence type="ECO:0000313" key="9">
    <source>
        <dbReference type="Proteomes" id="UP000702544"/>
    </source>
</evidence>
<sequence>MRAKTRFLAASLAALSFTQVGCPVNPATGERQLILISQQQEIAMGQEYKKQVVAQIGLYDDPQLQEYVSEIGMALASESEMPDLPWSFQVVDDPVVNAFALPGGPIFVTRGILAHFGSEAELAGVLGHEIGHVTGRHSAEQMSRAQAAQLGLGVGSIFVPEIAAYGDLIGAGVGILFLKFGRDDERQSDDLGLRYMRHAGYDPRAMVGVFDMLGRVSEAAGGGGLPTWLSTHPAPENREARMDETLDSLRAAGASLEGTVARDRYLGMIDGVVFGEDPRNGYFEGQRFLHPDLRFRFDFPAGWRTQNTAQAVAGISEAEDAIIQLRLGSGASPAEAATEFFSQGGVQAGNSWSERVSGLPARWSYFSATTQDGQTLRGLALFVELEDTQFQILGYTPANRMGTYDPVFRGSLGSFGPLTDPAAINVEPRRIDIVQIDRAMTLREFADRYPSTVDLQALSLINRYDEDERIPAGAEVKRVVGGRSE</sequence>
<dbReference type="GO" id="GO:0004222">
    <property type="term" value="F:metalloendopeptidase activity"/>
    <property type="evidence" value="ECO:0007669"/>
    <property type="project" value="InterPro"/>
</dbReference>
<feature type="domain" description="Peptidase M48" evidence="7">
    <location>
        <begin position="62"/>
        <end position="244"/>
    </location>
</feature>
<dbReference type="GO" id="GO:0046872">
    <property type="term" value="F:metal ion binding"/>
    <property type="evidence" value="ECO:0007669"/>
    <property type="project" value="UniProtKB-KW"/>
</dbReference>
<dbReference type="CDD" id="cd07333">
    <property type="entry name" value="M48C_bepA_like"/>
    <property type="match status" value="1"/>
</dbReference>
<organism evidence="8 9">
    <name type="scientific">Candidatus Kutchimonas denitrificans</name>
    <dbReference type="NCBI Taxonomy" id="3056748"/>
    <lineage>
        <taxon>Bacteria</taxon>
        <taxon>Pseudomonadati</taxon>
        <taxon>Gemmatimonadota</taxon>
        <taxon>Gemmatimonadia</taxon>
        <taxon>Candidatus Palauibacterales</taxon>
        <taxon>Candidatus Palauibacteraceae</taxon>
        <taxon>Candidatus Kutchimonas</taxon>
    </lineage>
</organism>
<dbReference type="PANTHER" id="PTHR22726">
    <property type="entry name" value="METALLOENDOPEPTIDASE OMA1"/>
    <property type="match status" value="1"/>
</dbReference>
<comment type="caution">
    <text evidence="8">The sequence shown here is derived from an EMBL/GenBank/DDBJ whole genome shotgun (WGS) entry which is preliminary data.</text>
</comment>
<dbReference type="EMBL" id="JAACAK010000049">
    <property type="protein sequence ID" value="NIR74960.1"/>
    <property type="molecule type" value="Genomic_DNA"/>
</dbReference>
<comment type="cofactor">
    <cofactor evidence="1">
        <name>Zn(2+)</name>
        <dbReference type="ChEBI" id="CHEBI:29105"/>
    </cofactor>
</comment>
<evidence type="ECO:0000256" key="1">
    <source>
        <dbReference type="ARBA" id="ARBA00001947"/>
    </source>
</evidence>
<dbReference type="InterPro" id="IPR001915">
    <property type="entry name" value="Peptidase_M48"/>
</dbReference>
<keyword evidence="5" id="KW-0862">Zinc</keyword>
<keyword evidence="2" id="KW-0645">Protease</keyword>
<dbReference type="GO" id="GO:0051603">
    <property type="term" value="P:proteolysis involved in protein catabolic process"/>
    <property type="evidence" value="ECO:0007669"/>
    <property type="project" value="TreeGrafter"/>
</dbReference>
<dbReference type="AlphaFoldDB" id="A0AAE4Z724"/>
<evidence type="ECO:0000256" key="3">
    <source>
        <dbReference type="ARBA" id="ARBA00022723"/>
    </source>
</evidence>
<evidence type="ECO:0000313" key="8">
    <source>
        <dbReference type="EMBL" id="NIR74960.1"/>
    </source>
</evidence>
<gene>
    <name evidence="8" type="ORF">GWO12_07575</name>
</gene>
<dbReference type="PANTHER" id="PTHR22726:SF1">
    <property type="entry name" value="METALLOENDOPEPTIDASE OMA1, MITOCHONDRIAL"/>
    <property type="match status" value="1"/>
</dbReference>
<accession>A0AAE4Z724</accession>